<evidence type="ECO:0000256" key="9">
    <source>
        <dbReference type="ARBA" id="ARBA00024849"/>
    </source>
</evidence>
<feature type="domain" description="PPIase FKBP-type" evidence="12">
    <location>
        <begin position="132"/>
        <end position="220"/>
    </location>
</feature>
<comment type="caution">
    <text evidence="13">The sequence shown here is derived from an EMBL/GenBank/DDBJ whole genome shotgun (WGS) entry which is preliminary data.</text>
</comment>
<dbReference type="GO" id="GO:0015031">
    <property type="term" value="P:protein transport"/>
    <property type="evidence" value="ECO:0007669"/>
    <property type="project" value="InterPro"/>
</dbReference>
<dbReference type="GO" id="GO:0003755">
    <property type="term" value="F:peptidyl-prolyl cis-trans isomerase activity"/>
    <property type="evidence" value="ECO:0007669"/>
    <property type="project" value="UniProtKB-KW"/>
</dbReference>
<evidence type="ECO:0000256" key="2">
    <source>
        <dbReference type="ARBA" id="ARBA00004496"/>
    </source>
</evidence>
<proteinExistence type="inferred from homology"/>
<dbReference type="PROSITE" id="PS50059">
    <property type="entry name" value="FKBP_PPIASE"/>
    <property type="match status" value="1"/>
</dbReference>
<accession>A0A2A6ZC03</accession>
<comment type="catalytic activity">
    <reaction evidence="1 10">
        <text>[protein]-peptidylproline (omega=180) = [protein]-peptidylproline (omega=0)</text>
        <dbReference type="Rhea" id="RHEA:16237"/>
        <dbReference type="Rhea" id="RHEA-COMP:10747"/>
        <dbReference type="Rhea" id="RHEA-COMP:10748"/>
        <dbReference type="ChEBI" id="CHEBI:83833"/>
        <dbReference type="ChEBI" id="CHEBI:83834"/>
        <dbReference type="EC" id="5.2.1.8"/>
    </reaction>
</comment>
<comment type="similarity">
    <text evidence="3">Belongs to the FKBP-type PPIase family. Tig subfamily.</text>
</comment>
<dbReference type="GO" id="GO:0006457">
    <property type="term" value="P:protein folding"/>
    <property type="evidence" value="ECO:0007669"/>
    <property type="project" value="InterPro"/>
</dbReference>
<keyword evidence="4" id="KW-0132">Cell division</keyword>
<evidence type="ECO:0000256" key="8">
    <source>
        <dbReference type="ARBA" id="ARBA00023306"/>
    </source>
</evidence>
<evidence type="ECO:0000256" key="6">
    <source>
        <dbReference type="ARBA" id="ARBA00023186"/>
    </source>
</evidence>
<reference evidence="13 14" key="1">
    <citation type="journal article" date="2017" name="Front. Microbiol.">
        <title>New Insights into the Diversity of the Genus Faecalibacterium.</title>
        <authorList>
            <person name="Benevides L."/>
            <person name="Burman S."/>
            <person name="Martin R."/>
            <person name="Robert V."/>
            <person name="Thomas M."/>
            <person name="Miquel S."/>
            <person name="Chain F."/>
            <person name="Sokol H."/>
            <person name="Bermudez-Humaran L.G."/>
            <person name="Morrison M."/>
            <person name="Langella P."/>
            <person name="Azevedo V.A."/>
            <person name="Chatel J.M."/>
            <person name="Soares S."/>
        </authorList>
    </citation>
    <scope>NUCLEOTIDE SEQUENCE [LARGE SCALE GENOMIC DNA]</scope>
    <source>
        <strain evidence="14">CNCM I-4540</strain>
    </source>
</reference>
<keyword evidence="11" id="KW-1133">Transmembrane helix</keyword>
<dbReference type="PROSITE" id="PS51257">
    <property type="entry name" value="PROKAR_LIPOPROTEIN"/>
    <property type="match status" value="1"/>
</dbReference>
<keyword evidence="6" id="KW-0143">Chaperone</keyword>
<dbReference type="InterPro" id="IPR027304">
    <property type="entry name" value="Trigger_fact/SurA_dom_sf"/>
</dbReference>
<comment type="function">
    <text evidence="9">Involved in protein export. Acts as a chaperone by maintaining the newly synthesized protein in an open conformation. Functions as a peptidyl-prolyl cis-trans isomerase.</text>
</comment>
<name>A0A2A6ZC03_9FIRM</name>
<keyword evidence="14" id="KW-1185">Reference proteome</keyword>
<dbReference type="InterPro" id="IPR046357">
    <property type="entry name" value="PPIase_dom_sf"/>
</dbReference>
<dbReference type="InterPro" id="IPR008880">
    <property type="entry name" value="Trigger_fac_C"/>
</dbReference>
<dbReference type="Gene3D" id="1.10.3120.10">
    <property type="entry name" value="Trigger factor, C-terminal domain"/>
    <property type="match status" value="1"/>
</dbReference>
<dbReference type="EMBL" id="NMTQ01000022">
    <property type="protein sequence ID" value="PDX58877.1"/>
    <property type="molecule type" value="Genomic_DNA"/>
</dbReference>
<feature type="transmembrane region" description="Helical" evidence="11">
    <location>
        <begin position="12"/>
        <end position="34"/>
    </location>
</feature>
<protein>
    <recommendedName>
        <fullName evidence="10">peptidylprolyl isomerase</fullName>
        <ecNumber evidence="10">5.2.1.8</ecNumber>
    </recommendedName>
</protein>
<evidence type="ECO:0000256" key="3">
    <source>
        <dbReference type="ARBA" id="ARBA00005464"/>
    </source>
</evidence>
<dbReference type="FunFam" id="3.10.50.40:FF:000001">
    <property type="entry name" value="Trigger factor"/>
    <property type="match status" value="1"/>
</dbReference>
<evidence type="ECO:0000256" key="1">
    <source>
        <dbReference type="ARBA" id="ARBA00000971"/>
    </source>
</evidence>
<keyword evidence="7 10" id="KW-0413">Isomerase</keyword>
<dbReference type="Proteomes" id="UP000220752">
    <property type="component" value="Unassembled WGS sequence"/>
</dbReference>
<dbReference type="InterPro" id="IPR037041">
    <property type="entry name" value="Trigger_fac_C_sf"/>
</dbReference>
<gene>
    <name evidence="13" type="ORF">CGS46_06305</name>
</gene>
<organism evidence="13 14">
    <name type="scientific">Faecalibacterium langellae</name>
    <dbReference type="NCBI Taxonomy" id="3435293"/>
    <lineage>
        <taxon>Bacteria</taxon>
        <taxon>Bacillati</taxon>
        <taxon>Bacillota</taxon>
        <taxon>Clostridia</taxon>
        <taxon>Eubacteriales</taxon>
        <taxon>Oscillospiraceae</taxon>
        <taxon>Faecalibacterium</taxon>
    </lineage>
</organism>
<evidence type="ECO:0000256" key="7">
    <source>
        <dbReference type="ARBA" id="ARBA00023235"/>
    </source>
</evidence>
<comment type="subcellular location">
    <subcellularLocation>
        <location evidence="2">Cytoplasm</location>
    </subcellularLocation>
</comment>
<dbReference type="GO" id="GO:0051301">
    <property type="term" value="P:cell division"/>
    <property type="evidence" value="ECO:0007669"/>
    <property type="project" value="UniProtKB-KW"/>
</dbReference>
<dbReference type="Pfam" id="PF05698">
    <property type="entry name" value="Trigger_C"/>
    <property type="match status" value="1"/>
</dbReference>
<dbReference type="AlphaFoldDB" id="A0A2A6ZC03"/>
<keyword evidence="11" id="KW-0812">Transmembrane</keyword>
<evidence type="ECO:0000256" key="11">
    <source>
        <dbReference type="SAM" id="Phobius"/>
    </source>
</evidence>
<dbReference type="GO" id="GO:0005737">
    <property type="term" value="C:cytoplasm"/>
    <property type="evidence" value="ECO:0007669"/>
    <property type="project" value="UniProtKB-SubCell"/>
</dbReference>
<dbReference type="SUPFAM" id="SSF54534">
    <property type="entry name" value="FKBP-like"/>
    <property type="match status" value="1"/>
</dbReference>
<evidence type="ECO:0000313" key="14">
    <source>
        <dbReference type="Proteomes" id="UP000220752"/>
    </source>
</evidence>
<keyword evidence="5 10" id="KW-0697">Rotamase</keyword>
<evidence type="ECO:0000259" key="12">
    <source>
        <dbReference type="PROSITE" id="PS50059"/>
    </source>
</evidence>
<evidence type="ECO:0000256" key="5">
    <source>
        <dbReference type="ARBA" id="ARBA00023110"/>
    </source>
</evidence>
<dbReference type="Pfam" id="PF00254">
    <property type="entry name" value="FKBP_C"/>
    <property type="match status" value="1"/>
</dbReference>
<keyword evidence="11" id="KW-0472">Membrane</keyword>
<evidence type="ECO:0000313" key="13">
    <source>
        <dbReference type="EMBL" id="PDX58877.1"/>
    </source>
</evidence>
<dbReference type="EC" id="5.2.1.8" evidence="10"/>
<dbReference type="SUPFAM" id="SSF109998">
    <property type="entry name" value="Triger factor/SurA peptide-binding domain-like"/>
    <property type="match status" value="1"/>
</dbReference>
<sequence>MEVFLLKNNTKKLLCILLAIAAAVCVIFACFMLTKHKQTDSASSAAASVSQFGSVADFDYEAFDYSDGLDENGYWSGIKALDYVTLPEDFGSIALKENDLTPTEDDLQQQVDNLLNQYTSSQPVTGRAAQSGDVANIDYTGTVDGVAFTGGTATGYDLTLGSGSFIDGFEDQIIGHNVGDTFDVTVTFPDGYGDSTDAEGNTITLSGKEAVFSVTLNSISESVTPELTDEWVDSNFGISDDLHTVDQLRSYFNDALYATNYENAIVDYLMSNSTFKELPSEITSYYIRMFLNYYNQYATAYGMDLNAFAQTQGYTDADAMLAASDAYFEHLAKQDLILQAVAETKSLAPTQEELDDASSTYADTYGENRAHLNALQACVLAWLEENSTVA</sequence>
<evidence type="ECO:0000256" key="10">
    <source>
        <dbReference type="PROSITE-ProRule" id="PRU00277"/>
    </source>
</evidence>
<dbReference type="InterPro" id="IPR001179">
    <property type="entry name" value="PPIase_FKBP_dom"/>
</dbReference>
<evidence type="ECO:0000256" key="4">
    <source>
        <dbReference type="ARBA" id="ARBA00022618"/>
    </source>
</evidence>
<dbReference type="Gene3D" id="3.10.50.40">
    <property type="match status" value="1"/>
</dbReference>
<keyword evidence="8" id="KW-0131">Cell cycle</keyword>